<reference evidence="2 3" key="1">
    <citation type="submission" date="2016-05" db="EMBL/GenBank/DDBJ databases">
        <title>Genome sequencing reveals origins of a unique bacterial endosymbiosis in the earliest lineages of terrestrial Fungi.</title>
        <authorList>
            <consortium name="DOE Joint Genome Institute"/>
            <person name="Uehling J."/>
            <person name="Gryganskyi A."/>
            <person name="Hameed K."/>
            <person name="Tschaplinski T."/>
            <person name="Misztal P."/>
            <person name="Wu S."/>
            <person name="Desiro A."/>
            <person name="Vande Pol N."/>
            <person name="Du Z.-Y."/>
            <person name="Zienkiewicz A."/>
            <person name="Zienkiewicz K."/>
            <person name="Morin E."/>
            <person name="Tisserant E."/>
            <person name="Splivallo R."/>
            <person name="Hainaut M."/>
            <person name="Henrissat B."/>
            <person name="Ohm R."/>
            <person name="Kuo A."/>
            <person name="Yan J."/>
            <person name="Lipzen A."/>
            <person name="Nolan M."/>
            <person name="Labutti K."/>
            <person name="Barry K."/>
            <person name="Goldstein A."/>
            <person name="Labbe J."/>
            <person name="Schadt C."/>
            <person name="Tuskan G."/>
            <person name="Grigoriev I."/>
            <person name="Martin F."/>
            <person name="Vilgalys R."/>
            <person name="Bonito G."/>
        </authorList>
    </citation>
    <scope>NUCLEOTIDE SEQUENCE [LARGE SCALE GENOMIC DNA]</scope>
    <source>
        <strain evidence="2 3">AG-77</strain>
    </source>
</reference>
<sequence length="422" mass="44990">MPARFSAPYANMQDVNPYPGHTNSYIRTKWTRLLYGNPVFDLSHPQGASLFPSFYPHTTTVKMKFTSSILLISAAIASVATAAPLTGQATGTINVPNNVHGNANAYFSRTPLTKRACGDCTHKDGAALDVIIKASADHYADIAHARLDNLMREIATAKVTSGTEELPKEKALLTFTVQSKIDDAKKACTSEELVPAIKAAVAADANLDIAWSKQEDKELEKKMAELDVKVTKLVLDRIQAKVNAELLSKDCTEKMTNTEIAPAPETSAPAPETSAPVPEASAPVPETPAPAPQAPAPVPETPAPAPEAPAPVPETSAPAPETPAPVPENTDNGLKVGIDVAANVDPKFVCKSGCNDAEDAKNVLSLRVNLENELKPRLDHFYAEEVPTACEEKRPTLMDGVLNLLSGLRVNVKADVNANKNK</sequence>
<organism evidence="2 3">
    <name type="scientific">Linnemannia elongata AG-77</name>
    <dbReference type="NCBI Taxonomy" id="1314771"/>
    <lineage>
        <taxon>Eukaryota</taxon>
        <taxon>Fungi</taxon>
        <taxon>Fungi incertae sedis</taxon>
        <taxon>Mucoromycota</taxon>
        <taxon>Mortierellomycotina</taxon>
        <taxon>Mortierellomycetes</taxon>
        <taxon>Mortierellales</taxon>
        <taxon>Mortierellaceae</taxon>
        <taxon>Linnemannia</taxon>
    </lineage>
</organism>
<dbReference type="OrthoDB" id="2434892at2759"/>
<feature type="region of interest" description="Disordered" evidence="1">
    <location>
        <begin position="261"/>
        <end position="333"/>
    </location>
</feature>
<accession>A0A197KGE4</accession>
<evidence type="ECO:0000256" key="1">
    <source>
        <dbReference type="SAM" id="MobiDB-lite"/>
    </source>
</evidence>
<dbReference type="PRINTS" id="PR01217">
    <property type="entry name" value="PRICHEXTENSN"/>
</dbReference>
<dbReference type="AlphaFoldDB" id="A0A197KGE4"/>
<gene>
    <name evidence="2" type="ORF">K457DRAFT_150791</name>
</gene>
<proteinExistence type="predicted"/>
<name>A0A197KGE4_9FUNG</name>
<protein>
    <submittedName>
        <fullName evidence="2">Uncharacterized protein</fullName>
    </submittedName>
</protein>
<dbReference type="STRING" id="1314771.A0A197KGE4"/>
<dbReference type="Proteomes" id="UP000078512">
    <property type="component" value="Unassembled WGS sequence"/>
</dbReference>
<evidence type="ECO:0000313" key="2">
    <source>
        <dbReference type="EMBL" id="OAQ36595.1"/>
    </source>
</evidence>
<keyword evidence="3" id="KW-1185">Reference proteome</keyword>
<feature type="compositionally biased region" description="Pro residues" evidence="1">
    <location>
        <begin position="285"/>
        <end position="312"/>
    </location>
</feature>
<dbReference type="EMBL" id="KV442011">
    <property type="protein sequence ID" value="OAQ36595.1"/>
    <property type="molecule type" value="Genomic_DNA"/>
</dbReference>
<evidence type="ECO:0000313" key="3">
    <source>
        <dbReference type="Proteomes" id="UP000078512"/>
    </source>
</evidence>
<feature type="compositionally biased region" description="Low complexity" evidence="1">
    <location>
        <begin position="261"/>
        <end position="284"/>
    </location>
</feature>